<reference evidence="1" key="1">
    <citation type="journal article" date="2019" name="bioRxiv">
        <title>The Genome of the Zebra Mussel, Dreissena polymorpha: A Resource for Invasive Species Research.</title>
        <authorList>
            <person name="McCartney M.A."/>
            <person name="Auch B."/>
            <person name="Kono T."/>
            <person name="Mallez S."/>
            <person name="Zhang Y."/>
            <person name="Obille A."/>
            <person name="Becker A."/>
            <person name="Abrahante J.E."/>
            <person name="Garbe J."/>
            <person name="Badalamenti J.P."/>
            <person name="Herman A."/>
            <person name="Mangelson H."/>
            <person name="Liachko I."/>
            <person name="Sullivan S."/>
            <person name="Sone E.D."/>
            <person name="Koren S."/>
            <person name="Silverstein K.A.T."/>
            <person name="Beckman K.B."/>
            <person name="Gohl D.M."/>
        </authorList>
    </citation>
    <scope>NUCLEOTIDE SEQUENCE</scope>
    <source>
        <strain evidence="1">Duluth1</strain>
        <tissue evidence="1">Whole animal</tissue>
    </source>
</reference>
<proteinExistence type="predicted"/>
<reference evidence="1" key="2">
    <citation type="submission" date="2020-11" db="EMBL/GenBank/DDBJ databases">
        <authorList>
            <person name="McCartney M.A."/>
            <person name="Auch B."/>
            <person name="Kono T."/>
            <person name="Mallez S."/>
            <person name="Becker A."/>
            <person name="Gohl D.M."/>
            <person name="Silverstein K.A.T."/>
            <person name="Koren S."/>
            <person name="Bechman K.B."/>
            <person name="Herman A."/>
            <person name="Abrahante J.E."/>
            <person name="Garbe J."/>
        </authorList>
    </citation>
    <scope>NUCLEOTIDE SEQUENCE</scope>
    <source>
        <strain evidence="1">Duluth1</strain>
        <tissue evidence="1">Whole animal</tissue>
    </source>
</reference>
<organism evidence="1 2">
    <name type="scientific">Dreissena polymorpha</name>
    <name type="common">Zebra mussel</name>
    <name type="synonym">Mytilus polymorpha</name>
    <dbReference type="NCBI Taxonomy" id="45954"/>
    <lineage>
        <taxon>Eukaryota</taxon>
        <taxon>Metazoa</taxon>
        <taxon>Spiralia</taxon>
        <taxon>Lophotrochozoa</taxon>
        <taxon>Mollusca</taxon>
        <taxon>Bivalvia</taxon>
        <taxon>Autobranchia</taxon>
        <taxon>Heteroconchia</taxon>
        <taxon>Euheterodonta</taxon>
        <taxon>Imparidentia</taxon>
        <taxon>Neoheterodontei</taxon>
        <taxon>Myida</taxon>
        <taxon>Dreissenoidea</taxon>
        <taxon>Dreissenidae</taxon>
        <taxon>Dreissena</taxon>
    </lineage>
</organism>
<dbReference type="AlphaFoldDB" id="A0A9D4J1I5"/>
<comment type="caution">
    <text evidence="1">The sequence shown here is derived from an EMBL/GenBank/DDBJ whole genome shotgun (WGS) entry which is preliminary data.</text>
</comment>
<dbReference type="EMBL" id="JAIWYP010000007">
    <property type="protein sequence ID" value="KAH3794885.1"/>
    <property type="molecule type" value="Genomic_DNA"/>
</dbReference>
<dbReference type="Proteomes" id="UP000828390">
    <property type="component" value="Unassembled WGS sequence"/>
</dbReference>
<sequence>MSKELLDLIDFTPYGREIPTAQHEEIDKLSDTFHRSRLQGPHLKDAYYYTAARPQMAYADSDDVNMNNRFLSRDKPFFNQEYTSGGADVEYPVNDMQSTYPPEIKHPIAGYSPRFLNQRPARRFGQLNRTPACHPAYNDHGQSHMDLQLKKTGNLTKTLTYDGKSNWRAFYVKFAKYAEAQRWSAQDCKDNLCWCLTGKAGDFFANVVE</sequence>
<name>A0A9D4J1I5_DREPO</name>
<evidence type="ECO:0000313" key="1">
    <source>
        <dbReference type="EMBL" id="KAH3794885.1"/>
    </source>
</evidence>
<gene>
    <name evidence="1" type="ORF">DPMN_148423</name>
</gene>
<evidence type="ECO:0000313" key="2">
    <source>
        <dbReference type="Proteomes" id="UP000828390"/>
    </source>
</evidence>
<protein>
    <submittedName>
        <fullName evidence="1">Uncharacterized protein</fullName>
    </submittedName>
</protein>
<accession>A0A9D4J1I5</accession>
<keyword evidence="2" id="KW-1185">Reference proteome</keyword>